<protein>
    <submittedName>
        <fullName evidence="1">Uncharacterized protein</fullName>
    </submittedName>
</protein>
<proteinExistence type="predicted"/>
<evidence type="ECO:0000313" key="2">
    <source>
        <dbReference type="Proteomes" id="UP000708208"/>
    </source>
</evidence>
<sequence>MERNSKQSYIEKLAGYLWHGYPWI</sequence>
<gene>
    <name evidence="1" type="ORF">AFUS01_LOCUS14770</name>
</gene>
<dbReference type="EMBL" id="CAJVCH010127240">
    <property type="protein sequence ID" value="CAG7725827.1"/>
    <property type="molecule type" value="Genomic_DNA"/>
</dbReference>
<feature type="non-terminal residue" evidence="1">
    <location>
        <position position="1"/>
    </location>
</feature>
<comment type="caution">
    <text evidence="1">The sequence shown here is derived from an EMBL/GenBank/DDBJ whole genome shotgun (WGS) entry which is preliminary data.</text>
</comment>
<name>A0A8J2JRB8_9HEXA</name>
<reference evidence="1" key="1">
    <citation type="submission" date="2021-06" db="EMBL/GenBank/DDBJ databases">
        <authorList>
            <person name="Hodson N. C."/>
            <person name="Mongue J. A."/>
            <person name="Jaron S. K."/>
        </authorList>
    </citation>
    <scope>NUCLEOTIDE SEQUENCE</scope>
</reference>
<dbReference type="Proteomes" id="UP000708208">
    <property type="component" value="Unassembled WGS sequence"/>
</dbReference>
<dbReference type="AlphaFoldDB" id="A0A8J2JRB8"/>
<evidence type="ECO:0000313" key="1">
    <source>
        <dbReference type="EMBL" id="CAG7725827.1"/>
    </source>
</evidence>
<keyword evidence="2" id="KW-1185">Reference proteome</keyword>
<organism evidence="1 2">
    <name type="scientific">Allacma fusca</name>
    <dbReference type="NCBI Taxonomy" id="39272"/>
    <lineage>
        <taxon>Eukaryota</taxon>
        <taxon>Metazoa</taxon>
        <taxon>Ecdysozoa</taxon>
        <taxon>Arthropoda</taxon>
        <taxon>Hexapoda</taxon>
        <taxon>Collembola</taxon>
        <taxon>Symphypleona</taxon>
        <taxon>Sminthuridae</taxon>
        <taxon>Allacma</taxon>
    </lineage>
</organism>
<accession>A0A8J2JRB8</accession>